<dbReference type="SUPFAM" id="SSF48264">
    <property type="entry name" value="Cytochrome P450"/>
    <property type="match status" value="1"/>
</dbReference>
<dbReference type="PANTHER" id="PTHR46696:SF6">
    <property type="entry name" value="P450, PUTATIVE (EUROFUNG)-RELATED"/>
    <property type="match status" value="1"/>
</dbReference>
<reference evidence="8 9" key="1">
    <citation type="journal article" date="2016" name="Antonie Van Leeuwenhoek">
        <title>Bacillus depressus sp. nov., isolated from soil of a sunflower field.</title>
        <authorList>
            <person name="Wei X."/>
            <person name="Xin D."/>
            <person name="Xin Y."/>
            <person name="Zhang H."/>
            <person name="Wang T."/>
            <person name="Zhang J."/>
        </authorList>
    </citation>
    <scope>NUCLEOTIDE SEQUENCE [LARGE SCALE GENOMIC DNA]</scope>
    <source>
        <strain evidence="8 9">BZ1</strain>
    </source>
</reference>
<evidence type="ECO:0000256" key="5">
    <source>
        <dbReference type="ARBA" id="ARBA00023004"/>
    </source>
</evidence>
<gene>
    <name evidence="8" type="ORF">F7731_12165</name>
</gene>
<keyword evidence="3 7" id="KW-0479">Metal-binding</keyword>
<dbReference type="CDD" id="cd11078">
    <property type="entry name" value="CYP130-like"/>
    <property type="match status" value="1"/>
</dbReference>
<keyword evidence="4 7" id="KW-0560">Oxidoreductase</keyword>
<dbReference type="PANTHER" id="PTHR46696">
    <property type="entry name" value="P450, PUTATIVE (EUROFUNG)-RELATED"/>
    <property type="match status" value="1"/>
</dbReference>
<keyword evidence="6 7" id="KW-0503">Monooxygenase</keyword>
<dbReference type="InterPro" id="IPR001128">
    <property type="entry name" value="Cyt_P450"/>
</dbReference>
<dbReference type="Proteomes" id="UP000481030">
    <property type="component" value="Unassembled WGS sequence"/>
</dbReference>
<evidence type="ECO:0000313" key="8">
    <source>
        <dbReference type="EMBL" id="KAB2336242.1"/>
    </source>
</evidence>
<evidence type="ECO:0000256" key="2">
    <source>
        <dbReference type="ARBA" id="ARBA00022617"/>
    </source>
</evidence>
<organism evidence="8 9">
    <name type="scientific">Cytobacillus depressus</name>
    <dbReference type="NCBI Taxonomy" id="1602942"/>
    <lineage>
        <taxon>Bacteria</taxon>
        <taxon>Bacillati</taxon>
        <taxon>Bacillota</taxon>
        <taxon>Bacilli</taxon>
        <taxon>Bacillales</taxon>
        <taxon>Bacillaceae</taxon>
        <taxon>Cytobacillus</taxon>
    </lineage>
</organism>
<dbReference type="FunFam" id="1.10.630.10:FF:000018">
    <property type="entry name" value="Cytochrome P450 monooxygenase"/>
    <property type="match status" value="1"/>
</dbReference>
<dbReference type="Pfam" id="PF00067">
    <property type="entry name" value="p450"/>
    <property type="match status" value="1"/>
</dbReference>
<keyword evidence="5 7" id="KW-0408">Iron</keyword>
<protein>
    <submittedName>
        <fullName evidence="8">Cytochrome P450</fullName>
    </submittedName>
</protein>
<dbReference type="InterPro" id="IPR017972">
    <property type="entry name" value="Cyt_P450_CS"/>
</dbReference>
<evidence type="ECO:0000256" key="7">
    <source>
        <dbReference type="RuleBase" id="RU000461"/>
    </source>
</evidence>
<dbReference type="GO" id="GO:0020037">
    <property type="term" value="F:heme binding"/>
    <property type="evidence" value="ECO:0007669"/>
    <property type="project" value="InterPro"/>
</dbReference>
<dbReference type="PROSITE" id="PS00086">
    <property type="entry name" value="CYTOCHROME_P450"/>
    <property type="match status" value="1"/>
</dbReference>
<dbReference type="PRINTS" id="PR00385">
    <property type="entry name" value="P450"/>
</dbReference>
<evidence type="ECO:0000256" key="1">
    <source>
        <dbReference type="ARBA" id="ARBA00010617"/>
    </source>
</evidence>
<name>A0A6L3V700_9BACI</name>
<keyword evidence="2 7" id="KW-0349">Heme</keyword>
<proteinExistence type="inferred from homology"/>
<dbReference type="AlphaFoldDB" id="A0A6L3V700"/>
<dbReference type="PRINTS" id="PR00359">
    <property type="entry name" value="BP450"/>
</dbReference>
<comment type="caution">
    <text evidence="8">The sequence shown here is derived from an EMBL/GenBank/DDBJ whole genome shotgun (WGS) entry which is preliminary data.</text>
</comment>
<comment type="similarity">
    <text evidence="1 7">Belongs to the cytochrome P450 family.</text>
</comment>
<accession>A0A6L3V700</accession>
<evidence type="ECO:0000256" key="4">
    <source>
        <dbReference type="ARBA" id="ARBA00023002"/>
    </source>
</evidence>
<dbReference type="GO" id="GO:0005506">
    <property type="term" value="F:iron ion binding"/>
    <property type="evidence" value="ECO:0007669"/>
    <property type="project" value="InterPro"/>
</dbReference>
<evidence type="ECO:0000256" key="6">
    <source>
        <dbReference type="ARBA" id="ARBA00023033"/>
    </source>
</evidence>
<dbReference type="OrthoDB" id="9801155at2"/>
<dbReference type="Gene3D" id="1.10.630.10">
    <property type="entry name" value="Cytochrome P450"/>
    <property type="match status" value="1"/>
</dbReference>
<keyword evidence="9" id="KW-1185">Reference proteome</keyword>
<dbReference type="GO" id="GO:0004497">
    <property type="term" value="F:monooxygenase activity"/>
    <property type="evidence" value="ECO:0007669"/>
    <property type="project" value="UniProtKB-KW"/>
</dbReference>
<sequence>MLLQIARLQSSKHDFIEGGKCMILENNAASISKCPFHGAGSEFKPFDQTYWADPHPFWKNARQNEPVFFHPELNYWVVTRYADIKKILAEPATFSSKILKEAIRPLSQRAIEILREGEVNPKNTVTNDDPEHKRIRRPINFAFVPKRVNEMESKVRALVTEHIDRFIHKEKADLVAEMFFELPAEVLFEFLGFPKKYMSEIKLLSEKRQSLKFGDLPPEEQEMEAHAAVDFWKLSKSMVKEVADAEVTPDNFLGDLLRYRNGDDNILSLEDIAGILYGLLFAGHETTTNLAGNAVRTLLTERHAWDEICANSSLIPNTVEEVMRYNPPVFYWRRRALKSVNIGGVEIPEGGNILLVMASSGHDDSMFEDPETFDIHRENTKNHLGFGFGKHFCIGAPLARLEVRVILEELAKRLPNLQLSEDEVKTISVNLFARGPKELWVKW</sequence>
<dbReference type="GO" id="GO:0016705">
    <property type="term" value="F:oxidoreductase activity, acting on paired donors, with incorporation or reduction of molecular oxygen"/>
    <property type="evidence" value="ECO:0007669"/>
    <property type="project" value="InterPro"/>
</dbReference>
<dbReference type="InterPro" id="IPR002397">
    <property type="entry name" value="Cyt_P450_B"/>
</dbReference>
<evidence type="ECO:0000256" key="3">
    <source>
        <dbReference type="ARBA" id="ARBA00022723"/>
    </source>
</evidence>
<dbReference type="InterPro" id="IPR036396">
    <property type="entry name" value="Cyt_P450_sf"/>
</dbReference>
<evidence type="ECO:0000313" key="9">
    <source>
        <dbReference type="Proteomes" id="UP000481030"/>
    </source>
</evidence>
<dbReference type="RefSeq" id="WP_151535045.1">
    <property type="nucleotide sequence ID" value="NZ_WBOS01000004.1"/>
</dbReference>
<dbReference type="EMBL" id="WBOS01000004">
    <property type="protein sequence ID" value="KAB2336242.1"/>
    <property type="molecule type" value="Genomic_DNA"/>
</dbReference>